<keyword evidence="2" id="KW-0645">Protease</keyword>
<dbReference type="Pfam" id="PF01551">
    <property type="entry name" value="Peptidase_M23"/>
    <property type="match status" value="1"/>
</dbReference>
<reference evidence="11" key="1">
    <citation type="journal article" date="2019" name="Int. J. Syst. Evol. Microbiol.">
        <title>The Global Catalogue of Microorganisms (GCM) 10K type strain sequencing project: providing services to taxonomists for standard genome sequencing and annotation.</title>
        <authorList>
            <consortium name="The Broad Institute Genomics Platform"/>
            <consortium name="The Broad Institute Genome Sequencing Center for Infectious Disease"/>
            <person name="Wu L."/>
            <person name="Ma J."/>
        </authorList>
    </citation>
    <scope>NUCLEOTIDE SEQUENCE [LARGE SCALE GENOMIC DNA]</scope>
    <source>
        <strain evidence="11">KACC 12633</strain>
    </source>
</reference>
<dbReference type="Gene3D" id="2.70.70.10">
    <property type="entry name" value="Glucose Permease (Domain IIA)"/>
    <property type="match status" value="1"/>
</dbReference>
<dbReference type="SUPFAM" id="SSF51261">
    <property type="entry name" value="Duplicated hybrid motif"/>
    <property type="match status" value="1"/>
</dbReference>
<keyword evidence="7" id="KW-0175">Coiled coil</keyword>
<organism evidence="10 11">
    <name type="scientific">Kaistia terrae</name>
    <dbReference type="NCBI Taxonomy" id="537017"/>
    <lineage>
        <taxon>Bacteria</taxon>
        <taxon>Pseudomonadati</taxon>
        <taxon>Pseudomonadota</taxon>
        <taxon>Alphaproteobacteria</taxon>
        <taxon>Hyphomicrobiales</taxon>
        <taxon>Kaistiaceae</taxon>
        <taxon>Kaistia</taxon>
    </lineage>
</organism>
<gene>
    <name evidence="10" type="ORF">ACFPP9_17325</name>
</gene>
<dbReference type="RefSeq" id="WP_266345758.1">
    <property type="nucleotide sequence ID" value="NZ_JAPKNH010000010.1"/>
</dbReference>
<dbReference type="CDD" id="cd12797">
    <property type="entry name" value="M23_peptidase"/>
    <property type="match status" value="1"/>
</dbReference>
<feature type="coiled-coil region" evidence="7">
    <location>
        <begin position="205"/>
        <end position="298"/>
    </location>
</feature>
<dbReference type="PANTHER" id="PTHR21666:SF288">
    <property type="entry name" value="CELL DIVISION PROTEIN YTFB"/>
    <property type="match status" value="1"/>
</dbReference>
<evidence type="ECO:0000256" key="5">
    <source>
        <dbReference type="ARBA" id="ARBA00022833"/>
    </source>
</evidence>
<keyword evidence="8" id="KW-0732">Signal</keyword>
<keyword evidence="11" id="KW-1185">Reference proteome</keyword>
<evidence type="ECO:0000256" key="7">
    <source>
        <dbReference type="SAM" id="Coils"/>
    </source>
</evidence>
<dbReference type="EMBL" id="JBHSML010000011">
    <property type="protein sequence ID" value="MFC5517544.1"/>
    <property type="molecule type" value="Genomic_DNA"/>
</dbReference>
<dbReference type="GO" id="GO:0016787">
    <property type="term" value="F:hydrolase activity"/>
    <property type="evidence" value="ECO:0007669"/>
    <property type="project" value="UniProtKB-KW"/>
</dbReference>
<sequence>MVQIRVSSLPRQTVLVFGRAAFVSALIASTALPAFAVDPVAPAAPIAPIAHTDISQTEQQRAARRAELDALTHDIEVTAERQAALRTEMDQLDQDRTTLNKSLIETGERARGLERQIDEAEQRMGGLLDEEKSVHTSLRARRGVLANVLGALQRMGRKPPPAIVVRPEDALASVRSAMLLGSVVPELRVEAEALAADLQHLVALKTEQSRERDRMRADVSALAEERTRIEFLVDDKRKARARSEQQLAEEQAKSEKLAKSATSLKGLIADLEGQISAAAEAAEAAKQAEAANQAAMNDGRASRRPENLGAADRIAPAVAFASTKGLLPRPANGVSLKTFGDADGLGGTTQGVSIATRASARVSSPSDGWVVYAGPFRSYGQLLIINAGGGYHILLAGMERIDVELGQFVLAGEPVALMGSRLLASSSTVGIGATQPVLYVEFRKDGNSIDPAPWWARSNDEKVGG</sequence>
<keyword evidence="3" id="KW-0479">Metal-binding</keyword>
<dbReference type="Proteomes" id="UP001596150">
    <property type="component" value="Unassembled WGS sequence"/>
</dbReference>
<feature type="domain" description="M23ase beta-sheet core" evidence="9">
    <location>
        <begin position="349"/>
        <end position="451"/>
    </location>
</feature>
<dbReference type="PANTHER" id="PTHR21666">
    <property type="entry name" value="PEPTIDASE-RELATED"/>
    <property type="match status" value="1"/>
</dbReference>
<feature type="chain" id="PRO_5045692591" evidence="8">
    <location>
        <begin position="37"/>
        <end position="465"/>
    </location>
</feature>
<proteinExistence type="predicted"/>
<dbReference type="Gene3D" id="1.10.287.1490">
    <property type="match status" value="1"/>
</dbReference>
<evidence type="ECO:0000256" key="4">
    <source>
        <dbReference type="ARBA" id="ARBA00022801"/>
    </source>
</evidence>
<keyword evidence="6" id="KW-0482">Metalloprotease</keyword>
<evidence type="ECO:0000259" key="9">
    <source>
        <dbReference type="Pfam" id="PF01551"/>
    </source>
</evidence>
<protein>
    <submittedName>
        <fullName evidence="10">Murein hydrolase activator EnvC family protein</fullName>
    </submittedName>
</protein>
<dbReference type="InterPro" id="IPR050570">
    <property type="entry name" value="Cell_wall_metabolism_enzyme"/>
</dbReference>
<evidence type="ECO:0000313" key="11">
    <source>
        <dbReference type="Proteomes" id="UP001596150"/>
    </source>
</evidence>
<evidence type="ECO:0000256" key="8">
    <source>
        <dbReference type="SAM" id="SignalP"/>
    </source>
</evidence>
<feature type="coiled-coil region" evidence="7">
    <location>
        <begin position="75"/>
        <end position="130"/>
    </location>
</feature>
<dbReference type="InterPro" id="IPR016047">
    <property type="entry name" value="M23ase_b-sheet_dom"/>
</dbReference>
<name>A0ABW0PY87_9HYPH</name>
<evidence type="ECO:0000313" key="10">
    <source>
        <dbReference type="EMBL" id="MFC5517544.1"/>
    </source>
</evidence>
<feature type="signal peptide" evidence="8">
    <location>
        <begin position="1"/>
        <end position="36"/>
    </location>
</feature>
<evidence type="ECO:0000256" key="2">
    <source>
        <dbReference type="ARBA" id="ARBA00022670"/>
    </source>
</evidence>
<accession>A0ABW0PY87</accession>
<dbReference type="InterPro" id="IPR011055">
    <property type="entry name" value="Dup_hybrid_motif"/>
</dbReference>
<evidence type="ECO:0000256" key="1">
    <source>
        <dbReference type="ARBA" id="ARBA00001947"/>
    </source>
</evidence>
<evidence type="ECO:0000256" key="6">
    <source>
        <dbReference type="ARBA" id="ARBA00023049"/>
    </source>
</evidence>
<keyword evidence="4 10" id="KW-0378">Hydrolase</keyword>
<keyword evidence="5" id="KW-0862">Zinc</keyword>
<comment type="caution">
    <text evidence="10">The sequence shown here is derived from an EMBL/GenBank/DDBJ whole genome shotgun (WGS) entry which is preliminary data.</text>
</comment>
<evidence type="ECO:0000256" key="3">
    <source>
        <dbReference type="ARBA" id="ARBA00022723"/>
    </source>
</evidence>
<comment type="cofactor">
    <cofactor evidence="1">
        <name>Zn(2+)</name>
        <dbReference type="ChEBI" id="CHEBI:29105"/>
    </cofactor>
</comment>